<sequence length="145" mass="16256">MSVDVTFFESQPYYTSSNHPDVSMVLPIPQVLPIPTFEKSTVTSTSPVVVPPLLTYHHRPRPALVPDDSCHAPDPAHTVNLPPPSQPFALQKGFLLLMLSFYDHAAYMPYMSILYADLTDEEKKKGLYISLMRALALCTVQRQKP</sequence>
<protein>
    <submittedName>
        <fullName evidence="1">Uncharacterized protein</fullName>
    </submittedName>
</protein>
<name>A0A9J5WMQ3_SOLCO</name>
<accession>A0A9J5WMQ3</accession>
<reference evidence="1 2" key="1">
    <citation type="submission" date="2020-09" db="EMBL/GenBank/DDBJ databases">
        <title>De no assembly of potato wild relative species, Solanum commersonii.</title>
        <authorList>
            <person name="Cho K."/>
        </authorList>
    </citation>
    <scope>NUCLEOTIDE SEQUENCE [LARGE SCALE GENOMIC DNA]</scope>
    <source>
        <strain evidence="1">LZ3.2</strain>
        <tissue evidence="1">Leaf</tissue>
    </source>
</reference>
<gene>
    <name evidence="1" type="ORF">H5410_057327</name>
</gene>
<evidence type="ECO:0000313" key="2">
    <source>
        <dbReference type="Proteomes" id="UP000824120"/>
    </source>
</evidence>
<organism evidence="1 2">
    <name type="scientific">Solanum commersonii</name>
    <name type="common">Commerson's wild potato</name>
    <name type="synonym">Commerson's nightshade</name>
    <dbReference type="NCBI Taxonomy" id="4109"/>
    <lineage>
        <taxon>Eukaryota</taxon>
        <taxon>Viridiplantae</taxon>
        <taxon>Streptophyta</taxon>
        <taxon>Embryophyta</taxon>
        <taxon>Tracheophyta</taxon>
        <taxon>Spermatophyta</taxon>
        <taxon>Magnoliopsida</taxon>
        <taxon>eudicotyledons</taxon>
        <taxon>Gunneridae</taxon>
        <taxon>Pentapetalae</taxon>
        <taxon>asterids</taxon>
        <taxon>lamiids</taxon>
        <taxon>Solanales</taxon>
        <taxon>Solanaceae</taxon>
        <taxon>Solanoideae</taxon>
        <taxon>Solaneae</taxon>
        <taxon>Solanum</taxon>
    </lineage>
</organism>
<dbReference type="Proteomes" id="UP000824120">
    <property type="component" value="Chromosome 11"/>
</dbReference>
<dbReference type="AlphaFoldDB" id="A0A9J5WMQ3"/>
<evidence type="ECO:0000313" key="1">
    <source>
        <dbReference type="EMBL" id="KAG5577193.1"/>
    </source>
</evidence>
<proteinExistence type="predicted"/>
<dbReference type="EMBL" id="JACXVP010000011">
    <property type="protein sequence ID" value="KAG5577193.1"/>
    <property type="molecule type" value="Genomic_DNA"/>
</dbReference>
<comment type="caution">
    <text evidence="1">The sequence shown here is derived from an EMBL/GenBank/DDBJ whole genome shotgun (WGS) entry which is preliminary data.</text>
</comment>
<keyword evidence="2" id="KW-1185">Reference proteome</keyword>